<sequence>DHRRKQAAPRAAPASISSPSSDRARRVANCRGRQVQPNAGSPGLLRGTTVAAENACRAHNKARRREKLAERHEAASKHGKTIGMACEATRMPAETPVRGVQMQGGVIELAVQAAAAARAERGTRGAARLPARRYRGVMRRGDMYVAEIMDAAGLRPVWLGSYATPEEAAYAYDAATRIMHGNKAKPNFPEPPAPAPAAGRGGGALAAAHAGVLPLVGHARMRGPLLGQQPAPPHQASAALVGHARMHAPLLDQQPAAGGGGGVPAAHAGVLPLVGHARMRAPLFGQQPAPPQGPAAPVGGGAQRQPFSVQHAPPASHFLAPPVPYHCGAAPAFSQFLYRPASGPAFAAAGGSNGAGFYGMAPMIGPEPELLMLNYAAISAMSSSGKKNKAVADAVIIIESDSDGEAVVEDNFSAVDDGGASTSSAARPAVPPLRLKDLMEAEVVRRSADEEAP</sequence>
<evidence type="ECO:0000256" key="6">
    <source>
        <dbReference type="SAM" id="MobiDB-lite"/>
    </source>
</evidence>
<dbReference type="GO" id="GO:0005634">
    <property type="term" value="C:nucleus"/>
    <property type="evidence" value="ECO:0007669"/>
    <property type="project" value="UniProtKB-SubCell"/>
</dbReference>
<name>C6JSB4_SORBI</name>
<dbReference type="InterPro" id="IPR001471">
    <property type="entry name" value="AP2/ERF_dom"/>
</dbReference>
<feature type="domain" description="AP2/ERF" evidence="7">
    <location>
        <begin position="122"/>
        <end position="189"/>
    </location>
</feature>
<dbReference type="InterPro" id="IPR036955">
    <property type="entry name" value="AP2/ERF_dom_sf"/>
</dbReference>
<evidence type="ECO:0000256" key="5">
    <source>
        <dbReference type="ARBA" id="ARBA00023242"/>
    </source>
</evidence>
<dbReference type="ExpressionAtlas" id="C6JSB4">
    <property type="expression patterns" value="baseline"/>
</dbReference>
<evidence type="ECO:0000256" key="1">
    <source>
        <dbReference type="ARBA" id="ARBA00004123"/>
    </source>
</evidence>
<dbReference type="SMART" id="SM00380">
    <property type="entry name" value="AP2"/>
    <property type="match status" value="1"/>
</dbReference>
<dbReference type="AlphaFoldDB" id="C6JSB4"/>
<organism evidence="8">
    <name type="scientific">Sorghum bicolor</name>
    <name type="common">Sorghum</name>
    <name type="synonym">Sorghum vulgare</name>
    <dbReference type="NCBI Taxonomy" id="4558"/>
    <lineage>
        <taxon>Eukaryota</taxon>
        <taxon>Viridiplantae</taxon>
        <taxon>Streptophyta</taxon>
        <taxon>Embryophyta</taxon>
        <taxon>Tracheophyta</taxon>
        <taxon>Spermatophyta</taxon>
        <taxon>Magnoliopsida</taxon>
        <taxon>Liliopsida</taxon>
        <taxon>Poales</taxon>
        <taxon>Poaceae</taxon>
        <taxon>PACMAD clade</taxon>
        <taxon>Panicoideae</taxon>
        <taxon>Andropogonodae</taxon>
        <taxon>Andropogoneae</taxon>
        <taxon>Sorghinae</taxon>
        <taxon>Sorghum</taxon>
    </lineage>
</organism>
<keyword evidence="4" id="KW-0804">Transcription</keyword>
<keyword evidence="3" id="KW-0238">DNA-binding</keyword>
<dbReference type="InterPro" id="IPR016177">
    <property type="entry name" value="DNA-bd_dom_sf"/>
</dbReference>
<reference evidence="8" key="1">
    <citation type="journal article" date="2009" name="Nature">
        <title>The Sorghum bicolor genome and the diversification of grasses.</title>
        <authorList>
            <person name="Paterson A.H."/>
            <person name="Bowers J.E."/>
            <person name="Bruggmann R."/>
            <person name="Dubchak I."/>
            <person name="Grimwood J."/>
            <person name="Gundlach H."/>
            <person name="Haberer G."/>
            <person name="Hellsten U."/>
            <person name="Mitros T."/>
            <person name="Poliakov A."/>
            <person name="Schmutz J."/>
            <person name="Spannagl M."/>
            <person name="Tang H."/>
            <person name="Wang X."/>
            <person name="Wicker T."/>
            <person name="Bharti A.K."/>
            <person name="Chapman J."/>
            <person name="Feltus F.A."/>
            <person name="Gowik U."/>
            <person name="Grigoriev I.V."/>
            <person name="Lyons E."/>
            <person name="Maher C.A."/>
            <person name="Martis M."/>
            <person name="Narechania A."/>
            <person name="Otillar R.P."/>
            <person name="Penning B.W."/>
            <person name="Salamov A.A."/>
            <person name="Wang Y."/>
            <person name="Zhang L."/>
            <person name="Carpita N.C."/>
            <person name="Freeling M."/>
            <person name="Gingle A.R."/>
            <person name="Hash C.T."/>
            <person name="Keller B."/>
            <person name="Klein P."/>
            <person name="Kresovich S."/>
            <person name="McCann M.C."/>
            <person name="Ming R."/>
            <person name="Peterson D.G."/>
            <person name="Mehboob-ur-Rahman"/>
            <person name="Ware D."/>
            <person name="Westhoff P."/>
            <person name="Mayer K.F."/>
            <person name="Messing J."/>
            <person name="Rokhsar D.S."/>
        </authorList>
    </citation>
    <scope>NUCLEOTIDE SEQUENCE [LARGE SCALE GENOMIC DNA]</scope>
</reference>
<feature type="region of interest" description="Disordered" evidence="6">
    <location>
        <begin position="286"/>
        <end position="313"/>
    </location>
</feature>
<feature type="region of interest" description="Disordered" evidence="6">
    <location>
        <begin position="1"/>
        <end position="46"/>
    </location>
</feature>
<feature type="compositionally biased region" description="Low complexity" evidence="6">
    <location>
        <begin position="8"/>
        <end position="21"/>
    </location>
</feature>
<evidence type="ECO:0000313" key="8">
    <source>
        <dbReference type="EMBL" id="EES20426.1"/>
    </source>
</evidence>
<dbReference type="HOGENOM" id="CLU_604955_0_0_1"/>
<dbReference type="PANTHER" id="PTHR31677:SF155">
    <property type="entry name" value="AP2_EREBP TRANSCRIPTION FACTOR SUPERFAMILY PROTEIN-RELATED"/>
    <property type="match status" value="1"/>
</dbReference>
<dbReference type="Gene3D" id="3.30.730.10">
    <property type="entry name" value="AP2/ERF domain"/>
    <property type="match status" value="1"/>
</dbReference>
<dbReference type="SUPFAM" id="SSF54171">
    <property type="entry name" value="DNA-binding domain"/>
    <property type="match status" value="1"/>
</dbReference>
<dbReference type="PANTHER" id="PTHR31677">
    <property type="entry name" value="AP2 DOMAIN CLASS TRANSCRIPTION FACTOR"/>
    <property type="match status" value="1"/>
</dbReference>
<accession>C6JSB4</accession>
<keyword evidence="2" id="KW-0805">Transcription regulation</keyword>
<dbReference type="EMBL" id="GL002833">
    <property type="protein sequence ID" value="EES20426.1"/>
    <property type="molecule type" value="Genomic_DNA"/>
</dbReference>
<dbReference type="GO" id="GO:0003677">
    <property type="term" value="F:DNA binding"/>
    <property type="evidence" value="ECO:0007669"/>
    <property type="project" value="UniProtKB-KW"/>
</dbReference>
<dbReference type="GO" id="GO:0003700">
    <property type="term" value="F:DNA-binding transcription factor activity"/>
    <property type="evidence" value="ECO:0007669"/>
    <property type="project" value="InterPro"/>
</dbReference>
<feature type="non-terminal residue" evidence="8">
    <location>
        <position position="1"/>
    </location>
</feature>
<comment type="subcellular location">
    <subcellularLocation>
        <location evidence="1">Nucleus</location>
    </subcellularLocation>
</comment>
<dbReference type="PROSITE" id="PS51032">
    <property type="entry name" value="AP2_ERF"/>
    <property type="match status" value="1"/>
</dbReference>
<gene>
    <name evidence="8" type="primary">Sb0239s002010</name>
    <name evidence="8" type="ORF">SORBIDRAFT_0239s002010</name>
</gene>
<proteinExistence type="predicted"/>
<evidence type="ECO:0000256" key="4">
    <source>
        <dbReference type="ARBA" id="ARBA00023163"/>
    </source>
</evidence>
<keyword evidence="5" id="KW-0539">Nucleus</keyword>
<protein>
    <recommendedName>
        <fullName evidence="7">AP2/ERF domain-containing protein</fullName>
    </recommendedName>
</protein>
<evidence type="ECO:0000256" key="2">
    <source>
        <dbReference type="ARBA" id="ARBA00023015"/>
    </source>
</evidence>
<evidence type="ECO:0000259" key="7">
    <source>
        <dbReference type="PROSITE" id="PS51032"/>
    </source>
</evidence>
<evidence type="ECO:0000256" key="3">
    <source>
        <dbReference type="ARBA" id="ARBA00023125"/>
    </source>
</evidence>